<gene>
    <name evidence="3" type="ORF">SLEP1_g32355</name>
</gene>
<sequence length="72" mass="8242">MGCSRVLIFIAEKDNLRERGMFYYETLKGSGWSGKVDAVETEGEDHAFQLFNQESEKAVALMNKIFSFVNEE</sequence>
<evidence type="ECO:0000259" key="2">
    <source>
        <dbReference type="Pfam" id="PF07859"/>
    </source>
</evidence>
<keyword evidence="4" id="KW-1185">Reference proteome</keyword>
<evidence type="ECO:0000313" key="3">
    <source>
        <dbReference type="EMBL" id="GKV22487.1"/>
    </source>
</evidence>
<proteinExistence type="inferred from homology"/>
<organism evidence="3 4">
    <name type="scientific">Rubroshorea leprosula</name>
    <dbReference type="NCBI Taxonomy" id="152421"/>
    <lineage>
        <taxon>Eukaryota</taxon>
        <taxon>Viridiplantae</taxon>
        <taxon>Streptophyta</taxon>
        <taxon>Embryophyta</taxon>
        <taxon>Tracheophyta</taxon>
        <taxon>Spermatophyta</taxon>
        <taxon>Magnoliopsida</taxon>
        <taxon>eudicotyledons</taxon>
        <taxon>Gunneridae</taxon>
        <taxon>Pentapetalae</taxon>
        <taxon>rosids</taxon>
        <taxon>malvids</taxon>
        <taxon>Malvales</taxon>
        <taxon>Dipterocarpaceae</taxon>
        <taxon>Rubroshorea</taxon>
    </lineage>
</organism>
<accession>A0AAV5KD07</accession>
<comment type="similarity">
    <text evidence="1">Belongs to the 'GDXG' lipolytic enzyme family.</text>
</comment>
<dbReference type="AlphaFoldDB" id="A0AAV5KD07"/>
<protein>
    <recommendedName>
        <fullName evidence="2">Alpha/beta hydrolase fold-3 domain-containing protein</fullName>
    </recommendedName>
</protein>
<evidence type="ECO:0000313" key="4">
    <source>
        <dbReference type="Proteomes" id="UP001054252"/>
    </source>
</evidence>
<dbReference type="Gene3D" id="3.40.50.1820">
    <property type="entry name" value="alpha/beta hydrolase"/>
    <property type="match status" value="1"/>
</dbReference>
<dbReference type="GO" id="GO:0016787">
    <property type="term" value="F:hydrolase activity"/>
    <property type="evidence" value="ECO:0007669"/>
    <property type="project" value="InterPro"/>
</dbReference>
<evidence type="ECO:0000256" key="1">
    <source>
        <dbReference type="ARBA" id="ARBA00010515"/>
    </source>
</evidence>
<dbReference type="Pfam" id="PF07859">
    <property type="entry name" value="Abhydrolase_3"/>
    <property type="match status" value="1"/>
</dbReference>
<feature type="domain" description="Alpha/beta hydrolase fold-3" evidence="2">
    <location>
        <begin position="2"/>
        <end position="49"/>
    </location>
</feature>
<dbReference type="InterPro" id="IPR013094">
    <property type="entry name" value="AB_hydrolase_3"/>
</dbReference>
<dbReference type="SUPFAM" id="SSF53474">
    <property type="entry name" value="alpha/beta-Hydrolases"/>
    <property type="match status" value="1"/>
</dbReference>
<dbReference type="EMBL" id="BPVZ01000060">
    <property type="protein sequence ID" value="GKV22487.1"/>
    <property type="molecule type" value="Genomic_DNA"/>
</dbReference>
<dbReference type="Proteomes" id="UP001054252">
    <property type="component" value="Unassembled WGS sequence"/>
</dbReference>
<name>A0AAV5KD07_9ROSI</name>
<dbReference type="InterPro" id="IPR029058">
    <property type="entry name" value="AB_hydrolase_fold"/>
</dbReference>
<reference evidence="3 4" key="1">
    <citation type="journal article" date="2021" name="Commun. Biol.">
        <title>The genome of Shorea leprosula (Dipterocarpaceae) highlights the ecological relevance of drought in aseasonal tropical rainforests.</title>
        <authorList>
            <person name="Ng K.K.S."/>
            <person name="Kobayashi M.J."/>
            <person name="Fawcett J.A."/>
            <person name="Hatakeyama M."/>
            <person name="Paape T."/>
            <person name="Ng C.H."/>
            <person name="Ang C.C."/>
            <person name="Tnah L.H."/>
            <person name="Lee C.T."/>
            <person name="Nishiyama T."/>
            <person name="Sese J."/>
            <person name="O'Brien M.J."/>
            <person name="Copetti D."/>
            <person name="Mohd Noor M.I."/>
            <person name="Ong R.C."/>
            <person name="Putra M."/>
            <person name="Sireger I.Z."/>
            <person name="Indrioko S."/>
            <person name="Kosugi Y."/>
            <person name="Izuno A."/>
            <person name="Isagi Y."/>
            <person name="Lee S.L."/>
            <person name="Shimizu K.K."/>
        </authorList>
    </citation>
    <scope>NUCLEOTIDE SEQUENCE [LARGE SCALE GENOMIC DNA]</scope>
    <source>
        <strain evidence="3">214</strain>
    </source>
</reference>
<comment type="caution">
    <text evidence="3">The sequence shown here is derived from an EMBL/GenBank/DDBJ whole genome shotgun (WGS) entry which is preliminary data.</text>
</comment>